<dbReference type="Pfam" id="PF13662">
    <property type="entry name" value="Toprim_4"/>
    <property type="match status" value="1"/>
</dbReference>
<dbReference type="InterPro" id="IPR013264">
    <property type="entry name" value="DNAG_N"/>
</dbReference>
<dbReference type="GO" id="GO:0000428">
    <property type="term" value="C:DNA-directed RNA polymerase complex"/>
    <property type="evidence" value="ECO:0007669"/>
    <property type="project" value="UniProtKB-KW"/>
</dbReference>
<evidence type="ECO:0000256" key="7">
    <source>
        <dbReference type="ARBA" id="ARBA00022771"/>
    </source>
</evidence>
<dbReference type="SUPFAM" id="SSF57783">
    <property type="entry name" value="Zinc beta-ribbon"/>
    <property type="match status" value="1"/>
</dbReference>
<gene>
    <name evidence="12 16" type="primary">dnaG</name>
    <name evidence="15" type="ORF">BV133_431</name>
    <name evidence="16" type="ORF">BVIRIDIS_03350</name>
</gene>
<evidence type="ECO:0000313" key="17">
    <source>
        <dbReference type="Proteomes" id="UP000065734"/>
    </source>
</evidence>
<dbReference type="GO" id="GO:0005737">
    <property type="term" value="C:cytoplasm"/>
    <property type="evidence" value="ECO:0007669"/>
    <property type="project" value="TreeGrafter"/>
</dbReference>
<dbReference type="SMART" id="SM00493">
    <property type="entry name" value="TOPRIM"/>
    <property type="match status" value="1"/>
</dbReference>
<evidence type="ECO:0000256" key="8">
    <source>
        <dbReference type="ARBA" id="ARBA00022833"/>
    </source>
</evidence>
<dbReference type="Gene3D" id="3.40.1360.10">
    <property type="match status" value="1"/>
</dbReference>
<dbReference type="STRING" id="1079.BVIR_890"/>
<dbReference type="GO" id="GO:0008270">
    <property type="term" value="F:zinc ion binding"/>
    <property type="evidence" value="ECO:0007669"/>
    <property type="project" value="UniProtKB-KW"/>
</dbReference>
<evidence type="ECO:0000256" key="2">
    <source>
        <dbReference type="ARBA" id="ARBA00022515"/>
    </source>
</evidence>
<evidence type="ECO:0000256" key="6">
    <source>
        <dbReference type="ARBA" id="ARBA00022723"/>
    </source>
</evidence>
<dbReference type="InterPro" id="IPR030846">
    <property type="entry name" value="DnaG_bac"/>
</dbReference>
<keyword evidence="8 13" id="KW-0862">Zinc</keyword>
<dbReference type="AlphaFoldDB" id="A0A0H5BAF5"/>
<sequence>MRFSPQILDEIRARLRVSDVVGRKVKLARAGREFKGLSPFNAEKSPSFFVNDQKGFYHDFSSGKHGDIFTFLMEVEGLSFPEAVERLAAEAGVSLPKASPDEVAKEVRRKTLHEVMELACRHFEAQLQGRAGARARGYLADRGLSPATQQRFRLGFAPDDRSSLKQHLAEAGVPIADMVEAGLLIAGEDIAVPFDRFRDRVMFPILDLKGRVIAFGGRALTKDTPAKYLNSPETPLFHKGSTLYNGGPARAAAHDGAAVVVVEGYIDVIAMVTAGFEATVAPLGTALTEDQLGALWRMSAEPVLCFDGDKAGQRAAFRAVDLALPRLEPGKSLAFAMLPEGQDPDDLVRAGGRAAVDAILAQARPLADMLWERESQQAQIDTPERRAALEARLASVLDAIADERVRRYYREDLSGRIANLFQRAGGAPAFGGRGGQNWRGRGAATAARQYRRPNGSLMRLKPTAADIAPLGASFKLSALVRGAAAAIPVREALVLAIFLNHPWLLQNHAEELAELDFAHRDCDRLRRALLDAAAEEVPGDAESIAAALNRHGAAEILERVRRAVTHSADWPTRPEAAPSDVEACWTHVVGLHHKKRTLSRELREAEAAYAGSQSEESLAWMRDVQARLAAIEGTEALIEGFGAASGRAARGF</sequence>
<comment type="catalytic activity">
    <reaction evidence="12">
        <text>ssDNA + n NTP = ssDNA/pppN(pN)n-1 hybrid + (n-1) diphosphate.</text>
        <dbReference type="EC" id="2.7.7.101"/>
    </reaction>
</comment>
<dbReference type="InterPro" id="IPR036977">
    <property type="entry name" value="DNA_primase_Znf_CHC2"/>
</dbReference>
<keyword evidence="5 12" id="KW-0235">DNA replication</keyword>
<dbReference type="InterPro" id="IPR034151">
    <property type="entry name" value="TOPRIM_DnaG_bac"/>
</dbReference>
<dbReference type="InterPro" id="IPR006295">
    <property type="entry name" value="DNA_primase_DnaG"/>
</dbReference>
<dbReference type="GO" id="GO:1990077">
    <property type="term" value="C:primosome complex"/>
    <property type="evidence" value="ECO:0007669"/>
    <property type="project" value="UniProtKB-KW"/>
</dbReference>
<dbReference type="Gene3D" id="3.90.980.10">
    <property type="entry name" value="DNA primase, catalytic core, N-terminal domain"/>
    <property type="match status" value="1"/>
</dbReference>
<evidence type="ECO:0000256" key="5">
    <source>
        <dbReference type="ARBA" id="ARBA00022705"/>
    </source>
</evidence>
<keyword evidence="2 12" id="KW-0639">Primosome</keyword>
<keyword evidence="9" id="KW-0460">Magnesium</keyword>
<dbReference type="Gene3D" id="3.90.580.10">
    <property type="entry name" value="Zinc finger, CHC2-type domain"/>
    <property type="match status" value="1"/>
</dbReference>
<reference evidence="16" key="2">
    <citation type="submission" date="2015-11" db="EMBL/GenBank/DDBJ databases">
        <authorList>
            <person name="Zhang Y."/>
            <person name="Guo Z."/>
        </authorList>
    </citation>
    <scope>NUCLEOTIDE SEQUENCE</scope>
    <source>
        <strain evidence="16">1</strain>
    </source>
</reference>
<reference evidence="15" key="1">
    <citation type="journal article" date="2015" name="Genome Announc.">
        <title>Complete Genome Sequence of the Bacteriochlorophyll b-Producing Photosynthetic Bacterium Blastochloris viridis.</title>
        <authorList>
            <person name="Tsukatani Y."/>
            <person name="Hirose Y."/>
            <person name="Harada J."/>
            <person name="Misawa N."/>
            <person name="Mori K."/>
            <person name="Inoue K."/>
            <person name="Tamiaki H."/>
        </authorList>
    </citation>
    <scope>NUCLEOTIDE SEQUENCE [LARGE SCALE GENOMIC DNA]</scope>
    <source>
        <strain evidence="15">DSM 133</strain>
    </source>
</reference>
<evidence type="ECO:0000313" key="15">
    <source>
        <dbReference type="EMBL" id="BAR98024.1"/>
    </source>
</evidence>
<evidence type="ECO:0000256" key="11">
    <source>
        <dbReference type="ARBA" id="ARBA00023163"/>
    </source>
</evidence>
<comment type="similarity">
    <text evidence="12 13">Belongs to the DnaG primase family.</text>
</comment>
<dbReference type="GO" id="GO:0003899">
    <property type="term" value="F:DNA-directed RNA polymerase activity"/>
    <property type="evidence" value="ECO:0007669"/>
    <property type="project" value="UniProtKB-UniRule"/>
</dbReference>
<dbReference type="SUPFAM" id="SSF56731">
    <property type="entry name" value="DNA primase core"/>
    <property type="match status" value="1"/>
</dbReference>
<dbReference type="PIRSF" id="PIRSF002811">
    <property type="entry name" value="DnaG"/>
    <property type="match status" value="1"/>
</dbReference>
<dbReference type="OrthoDB" id="9803773at2"/>
<dbReference type="InterPro" id="IPR002694">
    <property type="entry name" value="Znf_CHC2"/>
</dbReference>
<proteinExistence type="inferred from homology"/>
<dbReference type="FunFam" id="3.40.1360.10:FF:000002">
    <property type="entry name" value="DNA primase"/>
    <property type="match status" value="1"/>
</dbReference>
<dbReference type="Pfam" id="PF08275">
    <property type="entry name" value="DNAG_N"/>
    <property type="match status" value="1"/>
</dbReference>
<dbReference type="Pfam" id="PF01807">
    <property type="entry name" value="Zn_ribbon_DnaG"/>
    <property type="match status" value="1"/>
</dbReference>
<dbReference type="InterPro" id="IPR037068">
    <property type="entry name" value="DNA_primase_core_N_sf"/>
</dbReference>
<evidence type="ECO:0000256" key="1">
    <source>
        <dbReference type="ARBA" id="ARBA00022478"/>
    </source>
</evidence>
<evidence type="ECO:0000256" key="13">
    <source>
        <dbReference type="PIRNR" id="PIRNR002811"/>
    </source>
</evidence>
<dbReference type="KEGG" id="bvr:BVIR_890"/>
<evidence type="ECO:0000256" key="12">
    <source>
        <dbReference type="HAMAP-Rule" id="MF_00974"/>
    </source>
</evidence>
<dbReference type="PANTHER" id="PTHR30313">
    <property type="entry name" value="DNA PRIMASE"/>
    <property type="match status" value="1"/>
</dbReference>
<evidence type="ECO:0000256" key="10">
    <source>
        <dbReference type="ARBA" id="ARBA00023125"/>
    </source>
</evidence>
<dbReference type="NCBIfam" id="TIGR01391">
    <property type="entry name" value="dnaG"/>
    <property type="match status" value="1"/>
</dbReference>
<evidence type="ECO:0000256" key="4">
    <source>
        <dbReference type="ARBA" id="ARBA00022695"/>
    </source>
</evidence>
<evidence type="ECO:0000259" key="14">
    <source>
        <dbReference type="PROSITE" id="PS50880"/>
    </source>
</evidence>
<dbReference type="HAMAP" id="MF_00974">
    <property type="entry name" value="DNA_primase_DnaG"/>
    <property type="match status" value="1"/>
</dbReference>
<comment type="function">
    <text evidence="12 13">RNA polymerase that catalyzes the synthesis of short RNA molecules used as primers for DNA polymerase during DNA replication.</text>
</comment>
<keyword evidence="3 12" id="KW-0808">Transferase</keyword>
<dbReference type="SMART" id="SM00400">
    <property type="entry name" value="ZnF_CHCC"/>
    <property type="match status" value="1"/>
</dbReference>
<evidence type="ECO:0000313" key="16">
    <source>
        <dbReference type="EMBL" id="CUU41345.1"/>
    </source>
</evidence>
<dbReference type="InterPro" id="IPR019475">
    <property type="entry name" value="DNA_primase_DnaB-bd"/>
</dbReference>
<keyword evidence="6 13" id="KW-0479">Metal-binding</keyword>
<feature type="domain" description="Toprim" evidence="14">
    <location>
        <begin position="257"/>
        <end position="339"/>
    </location>
</feature>
<dbReference type="Pfam" id="PF10410">
    <property type="entry name" value="DnaB_bind"/>
    <property type="match status" value="1"/>
</dbReference>
<dbReference type="GO" id="GO:0006269">
    <property type="term" value="P:DNA replication, synthesis of primer"/>
    <property type="evidence" value="ECO:0007669"/>
    <property type="project" value="UniProtKB-UniRule"/>
</dbReference>
<dbReference type="RefSeq" id="WP_055038677.1">
    <property type="nucleotide sequence ID" value="NZ_AP014854.2"/>
</dbReference>
<name>A0A0H5BAF5_BLAVI</name>
<dbReference type="CDD" id="cd03364">
    <property type="entry name" value="TOPRIM_DnaG_primases"/>
    <property type="match status" value="1"/>
</dbReference>
<dbReference type="PROSITE" id="PS50880">
    <property type="entry name" value="TOPRIM"/>
    <property type="match status" value="1"/>
</dbReference>
<dbReference type="Proteomes" id="UP000065734">
    <property type="component" value="Chromosome I"/>
</dbReference>
<dbReference type="FunFam" id="3.90.580.10:FF:000001">
    <property type="entry name" value="DNA primase"/>
    <property type="match status" value="1"/>
</dbReference>
<comment type="caution">
    <text evidence="12">Lacks conserved residue(s) required for the propagation of feature annotation.</text>
</comment>
<comment type="cofactor">
    <cofactor evidence="13">
        <name>Zn(2+)</name>
        <dbReference type="ChEBI" id="CHEBI:29105"/>
    </cofactor>
    <text evidence="13">Binds 1 zinc ion per monomer.</text>
</comment>
<organism evidence="16 17">
    <name type="scientific">Blastochloris viridis</name>
    <name type="common">Rhodopseudomonas viridis</name>
    <dbReference type="NCBI Taxonomy" id="1079"/>
    <lineage>
        <taxon>Bacteria</taxon>
        <taxon>Pseudomonadati</taxon>
        <taxon>Pseudomonadota</taxon>
        <taxon>Alphaproteobacteria</taxon>
        <taxon>Hyphomicrobiales</taxon>
        <taxon>Blastochloridaceae</taxon>
        <taxon>Blastochloris</taxon>
    </lineage>
</organism>
<accession>A0A0H5BAF5</accession>
<dbReference type="EMBL" id="AP014854">
    <property type="protein sequence ID" value="BAR98024.1"/>
    <property type="molecule type" value="Genomic_DNA"/>
</dbReference>
<keyword evidence="4 12" id="KW-0548">Nucleotidyltransferase</keyword>
<keyword evidence="7" id="KW-0863">Zinc-finger</keyword>
<reference evidence="17" key="3">
    <citation type="journal article" date="2016" name="Genome Announc.">
        <title>Revised genome sequence of the purple photosynthetic bacterium Blastochloris viridis.</title>
        <authorList>
            <person name="Liu L.N."/>
            <person name="Faulkner M."/>
            <person name="Liu X."/>
            <person name="Huang F."/>
            <person name="Darby A.C."/>
            <person name="Hall N."/>
        </authorList>
    </citation>
    <scope>NUCLEOTIDE SEQUENCE [LARGE SCALE GENOMIC DNA]</scope>
    <source>
        <strain evidence="17">ATCC 19567 / DSM 133 / F</strain>
    </source>
</reference>
<keyword evidence="10 12" id="KW-0238">DNA-binding</keyword>
<evidence type="ECO:0000256" key="3">
    <source>
        <dbReference type="ARBA" id="ARBA00022679"/>
    </source>
</evidence>
<dbReference type="PANTHER" id="PTHR30313:SF2">
    <property type="entry name" value="DNA PRIMASE"/>
    <property type="match status" value="1"/>
</dbReference>
<comment type="subunit">
    <text evidence="12">Monomer. Interacts with DnaB.</text>
</comment>
<dbReference type="EC" id="2.7.7.101" evidence="12"/>
<keyword evidence="17" id="KW-1185">Reference proteome</keyword>
<keyword evidence="11 12" id="KW-0804">Transcription</keyword>
<dbReference type="PATRIC" id="fig|1079.6.peg.923"/>
<dbReference type="InterPro" id="IPR006171">
    <property type="entry name" value="TOPRIM_dom"/>
</dbReference>
<dbReference type="FunFam" id="3.90.980.10:FF:000001">
    <property type="entry name" value="DNA primase"/>
    <property type="match status" value="1"/>
</dbReference>
<dbReference type="GO" id="GO:0003677">
    <property type="term" value="F:DNA binding"/>
    <property type="evidence" value="ECO:0007669"/>
    <property type="project" value="UniProtKB-KW"/>
</dbReference>
<evidence type="ECO:0000256" key="9">
    <source>
        <dbReference type="ARBA" id="ARBA00022842"/>
    </source>
</evidence>
<dbReference type="EMBL" id="LN907867">
    <property type="protein sequence ID" value="CUU41345.1"/>
    <property type="molecule type" value="Genomic_DNA"/>
</dbReference>
<keyword evidence="1 12" id="KW-0240">DNA-directed RNA polymerase</keyword>
<dbReference type="InterPro" id="IPR050219">
    <property type="entry name" value="DnaG_primase"/>
</dbReference>
<protein>
    <recommendedName>
        <fullName evidence="12 13">DNA primase</fullName>
        <ecNumber evidence="12">2.7.7.101</ecNumber>
    </recommendedName>
</protein>